<dbReference type="InterPro" id="IPR002178">
    <property type="entry name" value="PTS_EIIA_type-2_dom"/>
</dbReference>
<reference evidence="2" key="1">
    <citation type="journal article" date="2018" name="Genome Biol.">
        <title>SKESA: strategic k-mer extension for scrupulous assemblies.</title>
        <authorList>
            <person name="Souvorov A."/>
            <person name="Agarwala R."/>
            <person name="Lipman D.J."/>
        </authorList>
    </citation>
    <scope>NUCLEOTIDE SEQUENCE</scope>
    <source>
        <strain evidence="2">MA.JE_S09-001174</strain>
    </source>
</reference>
<dbReference type="Pfam" id="PF00359">
    <property type="entry name" value="PTS_EIIA_2"/>
    <property type="match status" value="1"/>
</dbReference>
<dbReference type="PROSITE" id="PS51094">
    <property type="entry name" value="PTS_EIIA_TYPE_2"/>
    <property type="match status" value="1"/>
</dbReference>
<evidence type="ECO:0000313" key="2">
    <source>
        <dbReference type="EMBL" id="HAF5415755.1"/>
    </source>
</evidence>
<dbReference type="Gene3D" id="3.40.930.10">
    <property type="entry name" value="Mannitol-specific EII, Chain A"/>
    <property type="match status" value="1"/>
</dbReference>
<sequence length="72" mass="7755">QISVTTLSTPVAFGNADCDPIWLLLCASATDAEAHIRTIQRISQWLDSPESVAMLQDAPNDAALFAQLTALR</sequence>
<accession>A0A749EUQ6</accession>
<protein>
    <submittedName>
        <fullName evidence="2">PTS sugar transporter subunit IIA</fullName>
    </submittedName>
</protein>
<evidence type="ECO:0000259" key="1">
    <source>
        <dbReference type="PROSITE" id="PS51094"/>
    </source>
</evidence>
<dbReference type="InterPro" id="IPR016152">
    <property type="entry name" value="PTrfase/Anion_transptr"/>
</dbReference>
<name>A0A749EUQ6_SALER</name>
<reference evidence="2" key="2">
    <citation type="submission" date="2020-02" db="EMBL/GenBank/DDBJ databases">
        <authorList>
            <consortium name="NCBI Pathogen Detection Project"/>
        </authorList>
    </citation>
    <scope>NUCLEOTIDE SEQUENCE</scope>
    <source>
        <strain evidence="2">MA.JE_S09-001174</strain>
    </source>
</reference>
<keyword evidence="2" id="KW-0813">Transport</keyword>
<feature type="domain" description="PTS EIIA type-2" evidence="1">
    <location>
        <begin position="1"/>
        <end position="71"/>
    </location>
</feature>
<feature type="non-terminal residue" evidence="2">
    <location>
        <position position="1"/>
    </location>
</feature>
<proteinExistence type="predicted"/>
<dbReference type="SUPFAM" id="SSF55804">
    <property type="entry name" value="Phoshotransferase/anion transport protein"/>
    <property type="match status" value="1"/>
</dbReference>
<dbReference type="AlphaFoldDB" id="A0A749EUQ6"/>
<comment type="caution">
    <text evidence="2">The sequence shown here is derived from an EMBL/GenBank/DDBJ whole genome shotgun (WGS) entry which is preliminary data.</text>
</comment>
<gene>
    <name evidence="2" type="ORF">G8A60_004675</name>
</gene>
<organism evidence="2">
    <name type="scientific">Salmonella enterica</name>
    <name type="common">Salmonella choleraesuis</name>
    <dbReference type="NCBI Taxonomy" id="28901"/>
    <lineage>
        <taxon>Bacteria</taxon>
        <taxon>Pseudomonadati</taxon>
        <taxon>Pseudomonadota</taxon>
        <taxon>Gammaproteobacteria</taxon>
        <taxon>Enterobacterales</taxon>
        <taxon>Enterobacteriaceae</taxon>
        <taxon>Salmonella</taxon>
    </lineage>
</organism>
<keyword evidence="2" id="KW-0762">Sugar transport</keyword>
<dbReference type="EMBL" id="DAAVMP010000031">
    <property type="protein sequence ID" value="HAF5415755.1"/>
    <property type="molecule type" value="Genomic_DNA"/>
</dbReference>